<name>A0ABX0SEA6_9ACTN</name>
<protein>
    <submittedName>
        <fullName evidence="2">N-acyl-D-amino-acid deacylase</fullName>
        <ecNumber evidence="2">3.5.1.81</ecNumber>
    </submittedName>
</protein>
<accession>A0ABX0SEA6</accession>
<dbReference type="SUPFAM" id="SSF51556">
    <property type="entry name" value="Metallo-dependent hydrolases"/>
    <property type="match status" value="1"/>
</dbReference>
<evidence type="ECO:0000313" key="3">
    <source>
        <dbReference type="Proteomes" id="UP000749311"/>
    </source>
</evidence>
<keyword evidence="2" id="KW-0378">Hydrolase</keyword>
<keyword evidence="3" id="KW-1185">Reference proteome</keyword>
<dbReference type="InterPro" id="IPR011059">
    <property type="entry name" value="Metal-dep_hydrolase_composite"/>
</dbReference>
<sequence length="527" mass="55947">MSADLVIRNAEVFTPEGFVGADLVVADGRIADLVPRGAPVDDAEQVEASGAWVTPGFIDLHAHCALRAFDEPTMAAKLSQGFTTQLICPDGLGPAPVDDAHLTARRSYLAGLEPAESPRWGWRGFDEYLSDLDACHPASDMAACVPHSAVRQVVMGDDDRAPTAEELVRMQELADRSLAGGGRAISFGMIYAPGLYARQPELQAMAQVAAKWGVPLVPHVRNEASECLAAMTEFIDACRATGAQLHVSHLKLIGNAHLLEPLLALLAGAAGQIPLTVDQYPYGAGSTVLSALLPPWANDGGPSAALARCRDRDDRRRMATDMHKGLAGWENIFGSCGAENITITQAVGAPEFEAQTLAEAADRLGTDPALAVMDILDRTGLDSAMIDHYASEDVVAAIYRESGSLLGSDGVFNPSPHPRLYGSTGRFLGRLAIRDGHVTPSEAIERMTQRSAEVLHLPDRGRIARGLRADLVVLDPAEFVDRATFADPCEFTAGVRGVWVAGQKVWDGTGSTGVTGPTGNLPGRVVR</sequence>
<organism evidence="2 3">
    <name type="scientific">Brooklawnia cerclae</name>
    <dbReference type="NCBI Taxonomy" id="349934"/>
    <lineage>
        <taxon>Bacteria</taxon>
        <taxon>Bacillati</taxon>
        <taxon>Actinomycetota</taxon>
        <taxon>Actinomycetes</taxon>
        <taxon>Propionibacteriales</taxon>
        <taxon>Propionibacteriaceae</taxon>
        <taxon>Brooklawnia</taxon>
    </lineage>
</organism>
<dbReference type="SUPFAM" id="SSF51338">
    <property type="entry name" value="Composite domain of metallo-dependent hydrolases"/>
    <property type="match status" value="1"/>
</dbReference>
<dbReference type="InterPro" id="IPR050378">
    <property type="entry name" value="Metallo-dep_Hydrolases_sf"/>
</dbReference>
<dbReference type="GO" id="GO:0047420">
    <property type="term" value="F:N-acyl-D-amino-acid deacylase activity"/>
    <property type="evidence" value="ECO:0007669"/>
    <property type="project" value="UniProtKB-EC"/>
</dbReference>
<dbReference type="InterPro" id="IPR013108">
    <property type="entry name" value="Amidohydro_3"/>
</dbReference>
<dbReference type="PANTHER" id="PTHR11647">
    <property type="entry name" value="HYDRANTOINASE/DIHYDROPYRIMIDINASE FAMILY MEMBER"/>
    <property type="match status" value="1"/>
</dbReference>
<dbReference type="Pfam" id="PF07969">
    <property type="entry name" value="Amidohydro_3"/>
    <property type="match status" value="1"/>
</dbReference>
<dbReference type="Proteomes" id="UP000749311">
    <property type="component" value="Unassembled WGS sequence"/>
</dbReference>
<reference evidence="2 3" key="1">
    <citation type="submission" date="2020-02" db="EMBL/GenBank/DDBJ databases">
        <title>Sequencing the genomes of 1000 actinobacteria strains.</title>
        <authorList>
            <person name="Klenk H.-P."/>
        </authorList>
    </citation>
    <scope>NUCLEOTIDE SEQUENCE [LARGE SCALE GENOMIC DNA]</scope>
    <source>
        <strain evidence="2 3">DSM 19609</strain>
    </source>
</reference>
<dbReference type="InterPro" id="IPR032466">
    <property type="entry name" value="Metal_Hydrolase"/>
</dbReference>
<evidence type="ECO:0000259" key="1">
    <source>
        <dbReference type="Pfam" id="PF07969"/>
    </source>
</evidence>
<proteinExistence type="predicted"/>
<gene>
    <name evidence="2" type="ORF">FB473_001364</name>
</gene>
<dbReference type="Gene3D" id="3.20.20.140">
    <property type="entry name" value="Metal-dependent hydrolases"/>
    <property type="match status" value="2"/>
</dbReference>
<dbReference type="EC" id="3.5.1.81" evidence="2"/>
<comment type="caution">
    <text evidence="2">The sequence shown here is derived from an EMBL/GenBank/DDBJ whole genome shotgun (WGS) entry which is preliminary data.</text>
</comment>
<dbReference type="RefSeq" id="WP_167165862.1">
    <property type="nucleotide sequence ID" value="NZ_BAAAOO010000015.1"/>
</dbReference>
<dbReference type="EMBL" id="JAAMOZ010000001">
    <property type="protein sequence ID" value="NIH56719.1"/>
    <property type="molecule type" value="Genomic_DNA"/>
</dbReference>
<feature type="domain" description="Amidohydrolase 3" evidence="1">
    <location>
        <begin position="46"/>
        <end position="505"/>
    </location>
</feature>
<evidence type="ECO:0000313" key="2">
    <source>
        <dbReference type="EMBL" id="NIH56719.1"/>
    </source>
</evidence>
<dbReference type="PANTHER" id="PTHR11647:SF1">
    <property type="entry name" value="COLLAPSIN RESPONSE MEDIATOR PROTEIN"/>
    <property type="match status" value="1"/>
</dbReference>